<comment type="catalytic activity">
    <reaction evidence="1">
        <text>AMP + H2O = D-ribose 5-phosphate + adenine</text>
        <dbReference type="Rhea" id="RHEA:20129"/>
        <dbReference type="ChEBI" id="CHEBI:15377"/>
        <dbReference type="ChEBI" id="CHEBI:16708"/>
        <dbReference type="ChEBI" id="CHEBI:78346"/>
        <dbReference type="ChEBI" id="CHEBI:456215"/>
        <dbReference type="EC" id="3.2.2.4"/>
    </reaction>
</comment>
<dbReference type="Proteomes" id="UP000306196">
    <property type="component" value="Unassembled WGS sequence"/>
</dbReference>
<comment type="caution">
    <text evidence="3">The sequence shown here is derived from an EMBL/GenBank/DDBJ whole genome shotgun (WGS) entry which is preliminary data.</text>
</comment>
<evidence type="ECO:0000256" key="2">
    <source>
        <dbReference type="RuleBase" id="RU363015"/>
    </source>
</evidence>
<evidence type="ECO:0000313" key="3">
    <source>
        <dbReference type="EMBL" id="TLD70621.1"/>
    </source>
</evidence>
<dbReference type="SUPFAM" id="SSF102405">
    <property type="entry name" value="MCP/YpsA-like"/>
    <property type="match status" value="1"/>
</dbReference>
<dbReference type="Pfam" id="PF03641">
    <property type="entry name" value="Lysine_decarbox"/>
    <property type="match status" value="1"/>
</dbReference>
<dbReference type="GO" id="GO:0009691">
    <property type="term" value="P:cytokinin biosynthetic process"/>
    <property type="evidence" value="ECO:0007669"/>
    <property type="project" value="UniProtKB-UniRule"/>
</dbReference>
<keyword evidence="2" id="KW-0378">Hydrolase</keyword>
<dbReference type="InterPro" id="IPR031100">
    <property type="entry name" value="LOG_fam"/>
</dbReference>
<keyword evidence="2" id="KW-0203">Cytokinin biosynthesis</keyword>
<evidence type="ECO:0000313" key="4">
    <source>
        <dbReference type="Proteomes" id="UP000306196"/>
    </source>
</evidence>
<dbReference type="InterPro" id="IPR052341">
    <property type="entry name" value="LOG_family_nucleotidases"/>
</dbReference>
<dbReference type="PANTHER" id="PTHR43393:SF3">
    <property type="entry name" value="LYSINE DECARBOXYLASE-LIKE PROTEIN"/>
    <property type="match status" value="1"/>
</dbReference>
<dbReference type="NCBIfam" id="TIGR00730">
    <property type="entry name" value="Rossman fold protein, TIGR00730 family"/>
    <property type="match status" value="1"/>
</dbReference>
<dbReference type="Gene3D" id="3.40.50.450">
    <property type="match status" value="1"/>
</dbReference>
<dbReference type="InterPro" id="IPR005269">
    <property type="entry name" value="LOG"/>
</dbReference>
<organism evidence="3 4">
    <name type="scientific">Phragmitibacter flavus</name>
    <dbReference type="NCBI Taxonomy" id="2576071"/>
    <lineage>
        <taxon>Bacteria</taxon>
        <taxon>Pseudomonadati</taxon>
        <taxon>Verrucomicrobiota</taxon>
        <taxon>Verrucomicrobiia</taxon>
        <taxon>Verrucomicrobiales</taxon>
        <taxon>Verrucomicrobiaceae</taxon>
        <taxon>Phragmitibacter</taxon>
    </lineage>
</organism>
<dbReference type="PANTHER" id="PTHR43393">
    <property type="entry name" value="CYTOKININ RIBOSIDE 5'-MONOPHOSPHATE PHOSPHORIBOHYDROLASE"/>
    <property type="match status" value="1"/>
</dbReference>
<dbReference type="OrthoDB" id="9801098at2"/>
<dbReference type="GO" id="GO:0005829">
    <property type="term" value="C:cytosol"/>
    <property type="evidence" value="ECO:0007669"/>
    <property type="project" value="TreeGrafter"/>
</dbReference>
<reference evidence="3 4" key="1">
    <citation type="submission" date="2019-05" db="EMBL/GenBank/DDBJ databases">
        <title>Verrucobacter flavum gen. nov., sp. nov. a new member of the family Verrucomicrobiaceae.</title>
        <authorList>
            <person name="Szuroczki S."/>
            <person name="Abbaszade G."/>
            <person name="Szabo A."/>
            <person name="Felfoldi T."/>
            <person name="Schumann P."/>
            <person name="Boka K."/>
            <person name="Keki Z."/>
            <person name="Toumi M."/>
            <person name="Toth E."/>
        </authorList>
    </citation>
    <scope>NUCLEOTIDE SEQUENCE [LARGE SCALE GENOMIC DNA]</scope>
    <source>
        <strain evidence="3 4">MG-N-17</strain>
    </source>
</reference>
<comment type="similarity">
    <text evidence="2">Belongs to the LOG family.</text>
</comment>
<accession>A0A5R8KEA1</accession>
<proteinExistence type="inferred from homology"/>
<protein>
    <recommendedName>
        <fullName evidence="2">Cytokinin riboside 5'-monophosphate phosphoribohydrolase</fullName>
        <ecNumber evidence="2">3.2.2.n1</ecNumber>
    </recommendedName>
</protein>
<dbReference type="EMBL" id="VAUV01000008">
    <property type="protein sequence ID" value="TLD70621.1"/>
    <property type="molecule type" value="Genomic_DNA"/>
</dbReference>
<evidence type="ECO:0000256" key="1">
    <source>
        <dbReference type="ARBA" id="ARBA00000274"/>
    </source>
</evidence>
<dbReference type="GO" id="GO:0008714">
    <property type="term" value="F:AMP nucleosidase activity"/>
    <property type="evidence" value="ECO:0007669"/>
    <property type="project" value="UniProtKB-EC"/>
</dbReference>
<dbReference type="EC" id="3.2.2.n1" evidence="2"/>
<gene>
    <name evidence="3" type="ORF">FEM03_12240</name>
</gene>
<name>A0A5R8KEA1_9BACT</name>
<keyword evidence="4" id="KW-1185">Reference proteome</keyword>
<sequence length="244" mass="27558">MFLRGPNWRTTDLRLLMGTIRDFLRAFRALHFVGPCITVFGSARTPESHPHYQLARKVGAEIAKLGFTVMTGGGPGIMEAANRGAKEVGGRSVGCNIELPMEQQPNPWLDRTVTLQHFFVRKTILMKYSYGFVVLPGGVGTMDETFEALTLIQTGKIRHFPIVLMGVDYWRPLMDFVERMPAAGMIATEDLALIHLTDSVEDAMAHLKDRAIRQFGLRRGQVPEKRLSWLFENRCGKLARQRKD</sequence>
<dbReference type="AlphaFoldDB" id="A0A5R8KEA1"/>